<proteinExistence type="predicted"/>
<organism evidence="1">
    <name type="scientific">Anopheles triannulatus</name>
    <dbReference type="NCBI Taxonomy" id="58253"/>
    <lineage>
        <taxon>Eukaryota</taxon>
        <taxon>Metazoa</taxon>
        <taxon>Ecdysozoa</taxon>
        <taxon>Arthropoda</taxon>
        <taxon>Hexapoda</taxon>
        <taxon>Insecta</taxon>
        <taxon>Pterygota</taxon>
        <taxon>Neoptera</taxon>
        <taxon>Endopterygota</taxon>
        <taxon>Diptera</taxon>
        <taxon>Nematocera</taxon>
        <taxon>Culicoidea</taxon>
        <taxon>Culicidae</taxon>
        <taxon>Anophelinae</taxon>
        <taxon>Anopheles</taxon>
    </lineage>
</organism>
<accession>A0A2M4B4R5</accession>
<name>A0A2M4B4R5_9DIPT</name>
<dbReference type="EMBL" id="GGFK01014661">
    <property type="protein sequence ID" value="MBW47982.1"/>
    <property type="molecule type" value="Transcribed_RNA"/>
</dbReference>
<protein>
    <submittedName>
        <fullName evidence="1">Putative secreted protein</fullName>
    </submittedName>
</protein>
<reference evidence="1" key="1">
    <citation type="submission" date="2018-01" db="EMBL/GenBank/DDBJ databases">
        <title>An insight into the sialome of Amazonian anophelines.</title>
        <authorList>
            <person name="Ribeiro J.M."/>
            <person name="Scarpassa V."/>
            <person name="Calvo E."/>
        </authorList>
    </citation>
    <scope>NUCLEOTIDE SEQUENCE</scope>
    <source>
        <tissue evidence="1">Salivary glands</tissue>
    </source>
</reference>
<evidence type="ECO:0000313" key="1">
    <source>
        <dbReference type="EMBL" id="MBW47982.1"/>
    </source>
</evidence>
<sequence length="74" mass="7880">MARWSVAQAVLLAVEVLGTITIITTTPVEAATTIPSLQSATSVAKVMDFTTISLSRADDMSNGRTELCRGHPFE</sequence>
<dbReference type="AlphaFoldDB" id="A0A2M4B4R5"/>